<protein>
    <submittedName>
        <fullName evidence="1">Uncharacterized protein</fullName>
    </submittedName>
</protein>
<reference evidence="1" key="1">
    <citation type="submission" date="2020-06" db="EMBL/GenBank/DDBJ databases">
        <authorList>
            <person name="Li T."/>
            <person name="Hu X."/>
            <person name="Zhang T."/>
            <person name="Song X."/>
            <person name="Zhang H."/>
            <person name="Dai N."/>
            <person name="Sheng W."/>
            <person name="Hou X."/>
            <person name="Wei L."/>
        </authorList>
    </citation>
    <scope>NUCLEOTIDE SEQUENCE</scope>
    <source>
        <strain evidence="1">3651</strain>
        <tissue evidence="1">Leaf</tissue>
    </source>
</reference>
<accession>A0AAE2CSD5</accession>
<proteinExistence type="predicted"/>
<dbReference type="Proteomes" id="UP001293254">
    <property type="component" value="Unassembled WGS sequence"/>
</dbReference>
<dbReference type="AlphaFoldDB" id="A0AAE2CSD5"/>
<comment type="caution">
    <text evidence="1">The sequence shown here is derived from an EMBL/GenBank/DDBJ whole genome shotgun (WGS) entry which is preliminary data.</text>
</comment>
<organism evidence="1 2">
    <name type="scientific">Sesamum alatum</name>
    <dbReference type="NCBI Taxonomy" id="300844"/>
    <lineage>
        <taxon>Eukaryota</taxon>
        <taxon>Viridiplantae</taxon>
        <taxon>Streptophyta</taxon>
        <taxon>Embryophyta</taxon>
        <taxon>Tracheophyta</taxon>
        <taxon>Spermatophyta</taxon>
        <taxon>Magnoliopsida</taxon>
        <taxon>eudicotyledons</taxon>
        <taxon>Gunneridae</taxon>
        <taxon>Pentapetalae</taxon>
        <taxon>asterids</taxon>
        <taxon>lamiids</taxon>
        <taxon>Lamiales</taxon>
        <taxon>Pedaliaceae</taxon>
        <taxon>Sesamum</taxon>
    </lineage>
</organism>
<keyword evidence="2" id="KW-1185">Reference proteome</keyword>
<sequence length="180" mass="19759">MAEFIGNQLGQFREADFDRPVGGGGEAVLGLSSRICVGLNVLKPLGHIMKLCECQLEPGFNEKQDPLPFGPWLRALTPAILCNRGPSMQYVRPSFSSGIRPTPAHVSEPKRGLDVFNYSLAPNNNHPQPSLRTYMLFPHPSTSAPHSTAPPGFPPSLYINLQSHPTHPYPFTPPQQLLLL</sequence>
<evidence type="ECO:0000313" key="2">
    <source>
        <dbReference type="Proteomes" id="UP001293254"/>
    </source>
</evidence>
<gene>
    <name evidence="1" type="ORF">Salat_1004500</name>
</gene>
<reference evidence="1" key="2">
    <citation type="journal article" date="2024" name="Plant">
        <title>Genomic evolution and insights into agronomic trait innovations of Sesamum species.</title>
        <authorList>
            <person name="Miao H."/>
            <person name="Wang L."/>
            <person name="Qu L."/>
            <person name="Liu H."/>
            <person name="Sun Y."/>
            <person name="Le M."/>
            <person name="Wang Q."/>
            <person name="Wei S."/>
            <person name="Zheng Y."/>
            <person name="Lin W."/>
            <person name="Duan Y."/>
            <person name="Cao H."/>
            <person name="Xiong S."/>
            <person name="Wang X."/>
            <person name="Wei L."/>
            <person name="Li C."/>
            <person name="Ma Q."/>
            <person name="Ju M."/>
            <person name="Zhao R."/>
            <person name="Li G."/>
            <person name="Mu C."/>
            <person name="Tian Q."/>
            <person name="Mei H."/>
            <person name="Zhang T."/>
            <person name="Gao T."/>
            <person name="Zhang H."/>
        </authorList>
    </citation>
    <scope>NUCLEOTIDE SEQUENCE</scope>
    <source>
        <strain evidence="1">3651</strain>
    </source>
</reference>
<dbReference type="EMBL" id="JACGWO010000003">
    <property type="protein sequence ID" value="KAK4432424.1"/>
    <property type="molecule type" value="Genomic_DNA"/>
</dbReference>
<name>A0AAE2CSD5_9LAMI</name>
<evidence type="ECO:0000313" key="1">
    <source>
        <dbReference type="EMBL" id="KAK4432424.1"/>
    </source>
</evidence>